<dbReference type="RefSeq" id="XP_015587009.1">
    <property type="nucleotide sequence ID" value="XM_015731523.2"/>
</dbReference>
<evidence type="ECO:0000313" key="2">
    <source>
        <dbReference type="RefSeq" id="XP_015587009.1"/>
    </source>
</evidence>
<protein>
    <submittedName>
        <fullName evidence="2">Protein FAM177A1 isoform X1</fullName>
    </submittedName>
</protein>
<dbReference type="KEGG" id="ccin:107263873"/>
<accession>A0AAJ7FDY5</accession>
<dbReference type="AlphaFoldDB" id="A0AAJ7FDY5"/>
<organism evidence="1 2">
    <name type="scientific">Cephus cinctus</name>
    <name type="common">Wheat stem sawfly</name>
    <dbReference type="NCBI Taxonomy" id="211228"/>
    <lineage>
        <taxon>Eukaryota</taxon>
        <taxon>Metazoa</taxon>
        <taxon>Ecdysozoa</taxon>
        <taxon>Arthropoda</taxon>
        <taxon>Hexapoda</taxon>
        <taxon>Insecta</taxon>
        <taxon>Pterygota</taxon>
        <taxon>Neoptera</taxon>
        <taxon>Endopterygota</taxon>
        <taxon>Hymenoptera</taxon>
        <taxon>Cephoidea</taxon>
        <taxon>Cephidae</taxon>
        <taxon>Cephus</taxon>
    </lineage>
</organism>
<sequence>MEENTTCDLANVILDERMRAIVENGNKTTRRPKRVLHFSDGVIEEYSSEDETDNIENNNQLSTIDPKSLNWVPWVWYQTVWASSKMLNGCDYVGEYLANFFGITSPKYQFEINEYHRMQAYENEMLRKEDLEMGGWNEQKRNNLIKDNKVEEHQQRF</sequence>
<evidence type="ECO:0000313" key="1">
    <source>
        <dbReference type="Proteomes" id="UP000694920"/>
    </source>
</evidence>
<dbReference type="Proteomes" id="UP000694920">
    <property type="component" value="Unplaced"/>
</dbReference>
<keyword evidence="1" id="KW-1185">Reference proteome</keyword>
<dbReference type="Pfam" id="PF14774">
    <property type="entry name" value="FAM177"/>
    <property type="match status" value="1"/>
</dbReference>
<proteinExistence type="predicted"/>
<dbReference type="InterPro" id="IPR028260">
    <property type="entry name" value="FAM177"/>
</dbReference>
<reference evidence="2" key="1">
    <citation type="submission" date="2025-08" db="UniProtKB">
        <authorList>
            <consortium name="RefSeq"/>
        </authorList>
    </citation>
    <scope>IDENTIFICATION</scope>
</reference>
<dbReference type="PANTHER" id="PTHR31206">
    <property type="entry name" value="LP10445P"/>
    <property type="match status" value="1"/>
</dbReference>
<name>A0AAJ7FDY5_CEPCN</name>
<dbReference type="GeneID" id="107263873"/>
<gene>
    <name evidence="2" type="primary">LOC107263873</name>
</gene>
<dbReference type="PANTHER" id="PTHR31206:SF1">
    <property type="entry name" value="LP10445P"/>
    <property type="match status" value="1"/>
</dbReference>